<dbReference type="InterPro" id="IPR000550">
    <property type="entry name" value="Hppk"/>
</dbReference>
<dbReference type="NCBIfam" id="TIGR01498">
    <property type="entry name" value="folK"/>
    <property type="match status" value="1"/>
</dbReference>
<dbReference type="EC" id="2.7.6.3" evidence="3"/>
<evidence type="ECO:0000256" key="3">
    <source>
        <dbReference type="ARBA" id="ARBA00013253"/>
    </source>
</evidence>
<dbReference type="GO" id="GO:0046654">
    <property type="term" value="P:tetrahydrofolate biosynthetic process"/>
    <property type="evidence" value="ECO:0007669"/>
    <property type="project" value="UniProtKB-UniPathway"/>
</dbReference>
<comment type="caution">
    <text evidence="14">The sequence shown here is derived from an EMBL/GenBank/DDBJ whole genome shotgun (WGS) entry which is preliminary data.</text>
</comment>
<dbReference type="EMBL" id="JMQM01000001">
    <property type="protein sequence ID" value="KFB10147.1"/>
    <property type="molecule type" value="Genomic_DNA"/>
</dbReference>
<evidence type="ECO:0000256" key="1">
    <source>
        <dbReference type="ARBA" id="ARBA00005051"/>
    </source>
</evidence>
<evidence type="ECO:0000256" key="4">
    <source>
        <dbReference type="ARBA" id="ARBA00016218"/>
    </source>
</evidence>
<comment type="pathway">
    <text evidence="1">Cofactor biosynthesis; tetrahydrofolate biosynthesis; 2-amino-4-hydroxy-6-hydroxymethyl-7,8-dihydropteridine diphosphate from 7,8-dihydroneopterin triphosphate: step 4/4.</text>
</comment>
<evidence type="ECO:0000256" key="9">
    <source>
        <dbReference type="ARBA" id="ARBA00022909"/>
    </source>
</evidence>
<feature type="domain" description="7,8-dihydro-6-hydroxymethylpterin-pyrophosphokinase" evidence="13">
    <location>
        <begin position="96"/>
        <end position="107"/>
    </location>
</feature>
<keyword evidence="9" id="KW-0289">Folate biosynthesis</keyword>
<dbReference type="InterPro" id="IPR035907">
    <property type="entry name" value="Hppk_sf"/>
</dbReference>
<dbReference type="PROSITE" id="PS00794">
    <property type="entry name" value="HPPK"/>
    <property type="match status" value="1"/>
</dbReference>
<evidence type="ECO:0000256" key="12">
    <source>
        <dbReference type="ARBA" id="ARBA00033413"/>
    </source>
</evidence>
<dbReference type="AlphaFoldDB" id="A0A084UB11"/>
<evidence type="ECO:0000313" key="15">
    <source>
        <dbReference type="Proteomes" id="UP000053675"/>
    </source>
</evidence>
<dbReference type="PATRIC" id="fig|472175.3.peg.1184"/>
<comment type="function">
    <text evidence="10">Catalyzes the transfer of pyrophosphate from adenosine triphosphate (ATP) to 6-hydroxymethyl-7,8-dihydropterin, an enzymatic step in folate biosynthesis pathway.</text>
</comment>
<evidence type="ECO:0000256" key="11">
    <source>
        <dbReference type="ARBA" id="ARBA00029766"/>
    </source>
</evidence>
<dbReference type="GO" id="GO:0016301">
    <property type="term" value="F:kinase activity"/>
    <property type="evidence" value="ECO:0007669"/>
    <property type="project" value="UniProtKB-KW"/>
</dbReference>
<dbReference type="eggNOG" id="COG0801">
    <property type="taxonomic scope" value="Bacteria"/>
</dbReference>
<dbReference type="SUPFAM" id="SSF55083">
    <property type="entry name" value="6-hydroxymethyl-7,8-dihydropterin pyrophosphokinase, HPPK"/>
    <property type="match status" value="1"/>
</dbReference>
<name>A0A084UB11_9HYPH</name>
<dbReference type="CDD" id="cd00483">
    <property type="entry name" value="HPPK"/>
    <property type="match status" value="1"/>
</dbReference>
<dbReference type="Proteomes" id="UP000053675">
    <property type="component" value="Unassembled WGS sequence"/>
</dbReference>
<reference evidence="14 15" key="1">
    <citation type="submission" date="2014-05" db="EMBL/GenBank/DDBJ databases">
        <title>Draft Genome Sequence of Nitratireductor basaltis Strain UMTGB225, A Marine Bacterium Isolated from Green Barrel Tunicate.</title>
        <authorList>
            <person name="Gan H.Y."/>
        </authorList>
    </citation>
    <scope>NUCLEOTIDE SEQUENCE [LARGE SCALE GENOMIC DNA]</scope>
    <source>
        <strain evidence="14 15">UMTGB225</strain>
    </source>
</reference>
<keyword evidence="5" id="KW-0808">Transferase</keyword>
<evidence type="ECO:0000256" key="8">
    <source>
        <dbReference type="ARBA" id="ARBA00022840"/>
    </source>
</evidence>
<dbReference type="GO" id="GO:0046656">
    <property type="term" value="P:folic acid biosynthetic process"/>
    <property type="evidence" value="ECO:0007669"/>
    <property type="project" value="UniProtKB-KW"/>
</dbReference>
<dbReference type="GO" id="GO:0005524">
    <property type="term" value="F:ATP binding"/>
    <property type="evidence" value="ECO:0007669"/>
    <property type="project" value="UniProtKB-KW"/>
</dbReference>
<dbReference type="PANTHER" id="PTHR43071">
    <property type="entry name" value="2-AMINO-4-HYDROXY-6-HYDROXYMETHYLDIHYDROPTERIDINE PYROPHOSPHOKINASE"/>
    <property type="match status" value="1"/>
</dbReference>
<gene>
    <name evidence="14" type="ORF">EL18_01177</name>
</gene>
<evidence type="ECO:0000313" key="14">
    <source>
        <dbReference type="EMBL" id="KFB10147.1"/>
    </source>
</evidence>
<dbReference type="Pfam" id="PF01288">
    <property type="entry name" value="HPPK"/>
    <property type="match status" value="1"/>
</dbReference>
<sequence>MPGLSDVETAVAYLGLGGNLADPVANMAAALRALDADAKIAVTAVSCLYRTPPWGVTDQPDFVNAAAMVETSLSPRKLLARCLEVERLLKRERRERWGPRLIDIDVLNYEDVELMEDGLVLPHPRMHERAFVLVPLADIAPKLQIAGRTVRAWMEKTNTSDIKRLGEDRDWWR</sequence>
<evidence type="ECO:0000259" key="13">
    <source>
        <dbReference type="PROSITE" id="PS00794"/>
    </source>
</evidence>
<evidence type="ECO:0000256" key="7">
    <source>
        <dbReference type="ARBA" id="ARBA00022777"/>
    </source>
</evidence>
<proteinExistence type="inferred from homology"/>
<keyword evidence="8" id="KW-0067">ATP-binding</keyword>
<keyword evidence="7 14" id="KW-0418">Kinase</keyword>
<dbReference type="RefSeq" id="WP_036480729.1">
    <property type="nucleotide sequence ID" value="NZ_JMQM01000001.1"/>
</dbReference>
<keyword evidence="15" id="KW-1185">Reference proteome</keyword>
<protein>
    <recommendedName>
        <fullName evidence="4">2-amino-4-hydroxy-6-hydroxymethyldihydropteridine pyrophosphokinase</fullName>
        <ecNumber evidence="3">2.7.6.3</ecNumber>
    </recommendedName>
    <alternativeName>
        <fullName evidence="11">6-hydroxymethyl-7,8-dihydropterin pyrophosphokinase</fullName>
    </alternativeName>
    <alternativeName>
        <fullName evidence="12">7,8-dihydro-6-hydroxymethylpterin-pyrophosphokinase</fullName>
    </alternativeName>
</protein>
<dbReference type="Gene3D" id="3.30.70.560">
    <property type="entry name" value="7,8-Dihydro-6-hydroxymethylpterin-pyrophosphokinase HPPK"/>
    <property type="match status" value="1"/>
</dbReference>
<dbReference type="STRING" id="472175.EL18_01177"/>
<evidence type="ECO:0000256" key="6">
    <source>
        <dbReference type="ARBA" id="ARBA00022741"/>
    </source>
</evidence>
<accession>A0A084UB11</accession>
<evidence type="ECO:0000256" key="5">
    <source>
        <dbReference type="ARBA" id="ARBA00022679"/>
    </source>
</evidence>
<keyword evidence="6" id="KW-0547">Nucleotide-binding</keyword>
<evidence type="ECO:0000256" key="2">
    <source>
        <dbReference type="ARBA" id="ARBA00005810"/>
    </source>
</evidence>
<organism evidence="14 15">
    <name type="scientific">Nitratireductor basaltis</name>
    <dbReference type="NCBI Taxonomy" id="472175"/>
    <lineage>
        <taxon>Bacteria</taxon>
        <taxon>Pseudomonadati</taxon>
        <taxon>Pseudomonadota</taxon>
        <taxon>Alphaproteobacteria</taxon>
        <taxon>Hyphomicrobiales</taxon>
        <taxon>Phyllobacteriaceae</taxon>
        <taxon>Nitratireductor</taxon>
    </lineage>
</organism>
<dbReference type="GO" id="GO:0003848">
    <property type="term" value="F:2-amino-4-hydroxy-6-hydroxymethyldihydropteridine diphosphokinase activity"/>
    <property type="evidence" value="ECO:0007669"/>
    <property type="project" value="UniProtKB-EC"/>
</dbReference>
<dbReference type="PANTHER" id="PTHR43071:SF1">
    <property type="entry name" value="2-AMINO-4-HYDROXY-6-HYDROXYMETHYLDIHYDROPTERIDINE PYROPHOSPHOKINASE"/>
    <property type="match status" value="1"/>
</dbReference>
<comment type="similarity">
    <text evidence="2">Belongs to the HPPK family.</text>
</comment>
<evidence type="ECO:0000256" key="10">
    <source>
        <dbReference type="ARBA" id="ARBA00029409"/>
    </source>
</evidence>
<dbReference type="UniPathway" id="UPA00077">
    <property type="reaction ID" value="UER00155"/>
</dbReference>